<comment type="caution">
    <text evidence="1">The sequence shown here is derived from an EMBL/GenBank/DDBJ whole genome shotgun (WGS) entry which is preliminary data.</text>
</comment>
<dbReference type="Proteomes" id="UP000789375">
    <property type="component" value="Unassembled WGS sequence"/>
</dbReference>
<reference evidence="1" key="1">
    <citation type="submission" date="2021-06" db="EMBL/GenBank/DDBJ databases">
        <authorList>
            <person name="Kallberg Y."/>
            <person name="Tangrot J."/>
            <person name="Rosling A."/>
        </authorList>
    </citation>
    <scope>NUCLEOTIDE SEQUENCE</scope>
    <source>
        <strain evidence="1">87-6 pot B 2015</strain>
    </source>
</reference>
<name>A0A9N8WNE5_FUNMO</name>
<dbReference type="InterPro" id="IPR032675">
    <property type="entry name" value="LRR_dom_sf"/>
</dbReference>
<organism evidence="1 2">
    <name type="scientific">Funneliformis mosseae</name>
    <name type="common">Endomycorrhizal fungus</name>
    <name type="synonym">Glomus mosseae</name>
    <dbReference type="NCBI Taxonomy" id="27381"/>
    <lineage>
        <taxon>Eukaryota</taxon>
        <taxon>Fungi</taxon>
        <taxon>Fungi incertae sedis</taxon>
        <taxon>Mucoromycota</taxon>
        <taxon>Glomeromycotina</taxon>
        <taxon>Glomeromycetes</taxon>
        <taxon>Glomerales</taxon>
        <taxon>Glomeraceae</taxon>
        <taxon>Funneliformis</taxon>
    </lineage>
</organism>
<dbReference type="SUPFAM" id="SSF52047">
    <property type="entry name" value="RNI-like"/>
    <property type="match status" value="1"/>
</dbReference>
<dbReference type="EMBL" id="CAJVPP010000502">
    <property type="protein sequence ID" value="CAG8488278.1"/>
    <property type="molecule type" value="Genomic_DNA"/>
</dbReference>
<proteinExistence type="predicted"/>
<evidence type="ECO:0000313" key="1">
    <source>
        <dbReference type="EMBL" id="CAG8488278.1"/>
    </source>
</evidence>
<gene>
    <name evidence="1" type="ORF">FMOSSE_LOCUS3392</name>
</gene>
<protein>
    <submittedName>
        <fullName evidence="1">1772_t:CDS:1</fullName>
    </submittedName>
</protein>
<dbReference type="AlphaFoldDB" id="A0A9N8WNE5"/>
<sequence>MNSLNRAIDRIDNKTAKPFCFHNTQSKEILYKNNITVSPPTQRRLIFNYVQYIKTFSNAEICRGISFLLNNHSNNPRDFDINKNIVAAQEVFKMLVKQISLRRLFYYTYTSHLYIPFVTYPGAIDCFRNLSELNCGSDIDSELLYRLSQICQKIRTLNVTFCERISTGFSDLISVQQRLNCLQIFQTYKCVSFTNIIPSFKSLSKSLTKFEFYGGNHHNPPLSFITQFTNLRELYLLFNHNDYSVNFRDVTFPHLRILVFKYYSPRFINLNEFLKINGKYLRELQIGKSNNLINFSISTFCRNLKYLRTNFLYNEGRTLKQIFKNCNQLMTLEISCENFYLNEIELLEIVAEHSPKGFHELKVCAYLIGTKLFSKRSRRTIFTEDYIPPRTLSINLTVESNATEIDYTSINEFKKLCIIKQFKVIEDSY</sequence>
<dbReference type="Gene3D" id="3.80.10.10">
    <property type="entry name" value="Ribonuclease Inhibitor"/>
    <property type="match status" value="1"/>
</dbReference>
<keyword evidence="2" id="KW-1185">Reference proteome</keyword>
<accession>A0A9N8WNE5</accession>
<evidence type="ECO:0000313" key="2">
    <source>
        <dbReference type="Proteomes" id="UP000789375"/>
    </source>
</evidence>